<dbReference type="Proteomes" id="UP001527925">
    <property type="component" value="Unassembled WGS sequence"/>
</dbReference>
<keyword evidence="1" id="KW-0175">Coiled coil</keyword>
<protein>
    <submittedName>
        <fullName evidence="3">Coiled-coil domain-containing protein 33</fullName>
    </submittedName>
</protein>
<reference evidence="3 4" key="1">
    <citation type="submission" date="2023-09" db="EMBL/GenBank/DDBJ databases">
        <title>Pangenome analysis of Batrachochytrium dendrobatidis and related Chytrids.</title>
        <authorList>
            <person name="Yacoub M.N."/>
            <person name="Stajich J.E."/>
            <person name="James T.Y."/>
        </authorList>
    </citation>
    <scope>NUCLEOTIDE SEQUENCE [LARGE SCALE GENOMIC DNA]</scope>
    <source>
        <strain evidence="3 4">JEL0888</strain>
    </source>
</reference>
<feature type="region of interest" description="Disordered" evidence="2">
    <location>
        <begin position="1"/>
        <end position="30"/>
    </location>
</feature>
<sequence>MDNTSLRSARKPRAVSDTEQHTTHLPQQKDVDQRQKLIDRLLAELDNRTEAIRKVGRDLYRLREISSEQEREISQLRRQLEQSDLSTRKLISIADIDALPLSELQRRYVMLANKLHSVTESNKQMSTQLEQLQSVARERDALRQQLEHVRQAHMAQQAFVLELQDTAQKSAQLKIVVKTQEQVIQQLEKLLKTTLTSSADSAKISRMVESVLRSSDRADESIMERLASQNKKLHDRVAKFEATEALDKASDRGVLEQRIAALEAELLRERQRTGEAKARRAQADRRDPDEDGTAPVSASDDLCGFMKAERAEARCRALEDELANSSRLFGRQIAELKQQNSQLRSQLKMSPATALHNAASLMGSGTRGSSSALPGIEHKAPFVRRWHETTESAAAIPALNPQPTNGRQ</sequence>
<proteinExistence type="predicted"/>
<feature type="coiled-coil region" evidence="1">
    <location>
        <begin position="59"/>
        <end position="86"/>
    </location>
</feature>
<dbReference type="PANTHER" id="PTHR21623">
    <property type="entry name" value="SPERIOLIN-BINDING FACTOR"/>
    <property type="match status" value="1"/>
</dbReference>
<feature type="compositionally biased region" description="Basic and acidic residues" evidence="2">
    <location>
        <begin position="14"/>
        <end position="30"/>
    </location>
</feature>
<feature type="compositionally biased region" description="Basic and acidic residues" evidence="2">
    <location>
        <begin position="271"/>
        <end position="288"/>
    </location>
</feature>
<dbReference type="EMBL" id="JADGIZ020000034">
    <property type="protein sequence ID" value="KAL2914365.1"/>
    <property type="molecule type" value="Genomic_DNA"/>
</dbReference>
<feature type="coiled-coil region" evidence="1">
    <location>
        <begin position="125"/>
        <end position="152"/>
    </location>
</feature>
<organism evidence="3 4">
    <name type="scientific">Polyrhizophydium stewartii</name>
    <dbReference type="NCBI Taxonomy" id="2732419"/>
    <lineage>
        <taxon>Eukaryota</taxon>
        <taxon>Fungi</taxon>
        <taxon>Fungi incertae sedis</taxon>
        <taxon>Chytridiomycota</taxon>
        <taxon>Chytridiomycota incertae sedis</taxon>
        <taxon>Chytridiomycetes</taxon>
        <taxon>Rhizophydiales</taxon>
        <taxon>Rhizophydiales incertae sedis</taxon>
        <taxon>Polyrhizophydium</taxon>
    </lineage>
</organism>
<dbReference type="PANTHER" id="PTHR21623:SF2">
    <property type="entry name" value="COILED-COIL DOMAIN-CONTAINING PROTEIN 33"/>
    <property type="match status" value="1"/>
</dbReference>
<feature type="region of interest" description="Disordered" evidence="2">
    <location>
        <begin position="271"/>
        <end position="299"/>
    </location>
</feature>
<evidence type="ECO:0000313" key="3">
    <source>
        <dbReference type="EMBL" id="KAL2914365.1"/>
    </source>
</evidence>
<evidence type="ECO:0000313" key="4">
    <source>
        <dbReference type="Proteomes" id="UP001527925"/>
    </source>
</evidence>
<keyword evidence="4" id="KW-1185">Reference proteome</keyword>
<comment type="caution">
    <text evidence="3">The sequence shown here is derived from an EMBL/GenBank/DDBJ whole genome shotgun (WGS) entry which is preliminary data.</text>
</comment>
<dbReference type="InterPro" id="IPR039889">
    <property type="entry name" value="CCD33"/>
</dbReference>
<evidence type="ECO:0000256" key="2">
    <source>
        <dbReference type="SAM" id="MobiDB-lite"/>
    </source>
</evidence>
<gene>
    <name evidence="3" type="primary">CCDC33</name>
    <name evidence="3" type="ORF">HK105_206137</name>
</gene>
<name>A0ABR4N4D3_9FUNG</name>
<accession>A0ABR4N4D3</accession>
<evidence type="ECO:0000256" key="1">
    <source>
        <dbReference type="SAM" id="Coils"/>
    </source>
</evidence>